<dbReference type="RefSeq" id="WP_378281365.1">
    <property type="nucleotide sequence ID" value="NZ_JBHSON010000010.1"/>
</dbReference>
<keyword evidence="2" id="KW-1185">Reference proteome</keyword>
<evidence type="ECO:0000313" key="1">
    <source>
        <dbReference type="EMBL" id="MFC5745740.1"/>
    </source>
</evidence>
<name>A0ABW0ZXR6_9ACTN</name>
<accession>A0ABW0ZXR6</accession>
<dbReference type="SUPFAM" id="SSF160424">
    <property type="entry name" value="BH3703-like"/>
    <property type="match status" value="1"/>
</dbReference>
<dbReference type="EMBL" id="JBHSON010000010">
    <property type="protein sequence ID" value="MFC5745740.1"/>
    <property type="molecule type" value="Genomic_DNA"/>
</dbReference>
<evidence type="ECO:0008006" key="3">
    <source>
        <dbReference type="Google" id="ProtNLM"/>
    </source>
</evidence>
<reference evidence="2" key="1">
    <citation type="journal article" date="2019" name="Int. J. Syst. Evol. Microbiol.">
        <title>The Global Catalogue of Microorganisms (GCM) 10K type strain sequencing project: providing services to taxonomists for standard genome sequencing and annotation.</title>
        <authorList>
            <consortium name="The Broad Institute Genomics Platform"/>
            <consortium name="The Broad Institute Genome Sequencing Center for Infectious Disease"/>
            <person name="Wu L."/>
            <person name="Ma J."/>
        </authorList>
    </citation>
    <scope>NUCLEOTIDE SEQUENCE [LARGE SCALE GENOMIC DNA]</scope>
    <source>
        <strain evidence="2">KCTC 42087</strain>
    </source>
</reference>
<sequence>MARGDLDAEGQQEVQRRIGEILTDGLRPGWAKATFRWTALVGAGTLASLAVQEEDGSYRTENIPQGLSEPCGRLKHGMYRQGTGTWHSMEFTVAADGRFRVEFDYDGEIEPPHGFVPEQFRKELATYPRDPEHIPGWWQEILARVPNFYAGVHAEPGERYRGEIGPDLGEVGMAFEKAGWEVGPGEYAQELRFSTDWAVLETLSRYGLVRLAGRIDPEDWDRLVSFLSEQEWNFGATLYDGDDILKEAQPRSQDRA</sequence>
<gene>
    <name evidence="1" type="ORF">ACFPZN_08995</name>
</gene>
<dbReference type="InterPro" id="IPR036170">
    <property type="entry name" value="YezG-like_sf"/>
</dbReference>
<comment type="caution">
    <text evidence="1">The sequence shown here is derived from an EMBL/GenBank/DDBJ whole genome shotgun (WGS) entry which is preliminary data.</text>
</comment>
<proteinExistence type="predicted"/>
<organism evidence="1 2">
    <name type="scientific">Actinomadura rugatobispora</name>
    <dbReference type="NCBI Taxonomy" id="1994"/>
    <lineage>
        <taxon>Bacteria</taxon>
        <taxon>Bacillati</taxon>
        <taxon>Actinomycetota</taxon>
        <taxon>Actinomycetes</taxon>
        <taxon>Streptosporangiales</taxon>
        <taxon>Thermomonosporaceae</taxon>
        <taxon>Actinomadura</taxon>
    </lineage>
</organism>
<protein>
    <recommendedName>
        <fullName evidence="3">DUF4304 domain-containing protein</fullName>
    </recommendedName>
</protein>
<evidence type="ECO:0000313" key="2">
    <source>
        <dbReference type="Proteomes" id="UP001596074"/>
    </source>
</evidence>
<dbReference type="Proteomes" id="UP001596074">
    <property type="component" value="Unassembled WGS sequence"/>
</dbReference>